<accession>F2UGE2</accession>
<name>F2UGE2_SALR5</name>
<comment type="subcellular location">
    <subcellularLocation>
        <location evidence="1">Nucleus</location>
    </subcellularLocation>
</comment>
<dbReference type="SUPFAM" id="SSF53036">
    <property type="entry name" value="Eukaryotic RPB5 N-terminal domain"/>
    <property type="match status" value="1"/>
</dbReference>
<keyword evidence="8" id="KW-1185">Reference proteome</keyword>
<dbReference type="EMBL" id="GL832973">
    <property type="protein sequence ID" value="EGD75692.1"/>
    <property type="molecule type" value="Genomic_DNA"/>
</dbReference>
<organism evidence="8">
    <name type="scientific">Salpingoeca rosetta (strain ATCC 50818 / BSB-021)</name>
    <dbReference type="NCBI Taxonomy" id="946362"/>
    <lineage>
        <taxon>Eukaryota</taxon>
        <taxon>Choanoflagellata</taxon>
        <taxon>Craspedida</taxon>
        <taxon>Salpingoecidae</taxon>
        <taxon>Salpingoeca</taxon>
    </lineage>
</organism>
<dbReference type="SUPFAM" id="SSF55287">
    <property type="entry name" value="RPB5-like RNA polymerase subunit"/>
    <property type="match status" value="1"/>
</dbReference>
<evidence type="ECO:0000259" key="6">
    <source>
        <dbReference type="Pfam" id="PF03871"/>
    </source>
</evidence>
<dbReference type="Pfam" id="PF01191">
    <property type="entry name" value="RNA_pol_Rpb5_C"/>
    <property type="match status" value="1"/>
</dbReference>
<dbReference type="GO" id="GO:0005666">
    <property type="term" value="C:RNA polymerase III complex"/>
    <property type="evidence" value="ECO:0007669"/>
    <property type="project" value="TreeGrafter"/>
</dbReference>
<dbReference type="InterPro" id="IPR014381">
    <property type="entry name" value="Arch_Rpo5/euc_Rpb5"/>
</dbReference>
<keyword evidence="3" id="KW-0539">Nucleus</keyword>
<dbReference type="GeneID" id="16072174"/>
<dbReference type="FunCoup" id="F2UGE2">
    <property type="interactions" value="1664"/>
</dbReference>
<dbReference type="OMA" id="TERMEDH"/>
<dbReference type="HAMAP" id="MF_00025">
    <property type="entry name" value="RNApol_Rpo5_RPB5"/>
    <property type="match status" value="1"/>
</dbReference>
<evidence type="ECO:0000313" key="8">
    <source>
        <dbReference type="Proteomes" id="UP000007799"/>
    </source>
</evidence>
<dbReference type="FunFam" id="3.90.940.20:FF:000001">
    <property type="entry name" value="DNA-directed RNA polymerases I, II, and III subunit RPABC1"/>
    <property type="match status" value="1"/>
</dbReference>
<reference evidence="7" key="1">
    <citation type="submission" date="2009-08" db="EMBL/GenBank/DDBJ databases">
        <title>Annotation of Salpingoeca rosetta.</title>
        <authorList>
            <consortium name="The Broad Institute Genome Sequencing Platform"/>
            <person name="Russ C."/>
            <person name="Cuomo C."/>
            <person name="Burger G."/>
            <person name="Gray M.W."/>
            <person name="Holland P.W.H."/>
            <person name="King N."/>
            <person name="Lang F.B.F."/>
            <person name="Roger A.J."/>
            <person name="Ruiz-Trillo I."/>
            <person name="Young S.K."/>
            <person name="Zeng Q."/>
            <person name="Gargeya S."/>
            <person name="Alvarado L."/>
            <person name="Berlin A."/>
            <person name="Chapman S.B."/>
            <person name="Chen Z."/>
            <person name="Freedman E."/>
            <person name="Gellesch M."/>
            <person name="Goldberg J."/>
            <person name="Griggs A."/>
            <person name="Gujja S."/>
            <person name="Heilman E."/>
            <person name="Heiman D."/>
            <person name="Howarth C."/>
            <person name="Mehta T."/>
            <person name="Neiman D."/>
            <person name="Pearson M."/>
            <person name="Roberts A."/>
            <person name="Saif S."/>
            <person name="Shea T."/>
            <person name="Shenoy N."/>
            <person name="Sisk P."/>
            <person name="Stolte C."/>
            <person name="Sykes S."/>
            <person name="White J."/>
            <person name="Yandava C."/>
            <person name="Haas B."/>
            <person name="Nusbaum C."/>
            <person name="Birren B."/>
        </authorList>
    </citation>
    <scope>NUCLEOTIDE SEQUENCE [LARGE SCALE GENOMIC DNA]</scope>
    <source>
        <strain evidence="7">ATCC 50818</strain>
    </source>
</reference>
<dbReference type="InterPro" id="IPR036710">
    <property type="entry name" value="RNA_pol_Rpb5_N_sf"/>
</dbReference>
<keyword evidence="2" id="KW-0804">Transcription</keyword>
<feature type="domain" description="RNA polymerase subunit H/Rpb5 C-terminal" evidence="5">
    <location>
        <begin position="127"/>
        <end position="200"/>
    </location>
</feature>
<gene>
    <name evidence="7" type="ORF">PTSG_07810</name>
</gene>
<dbReference type="GO" id="GO:0003899">
    <property type="term" value="F:DNA-directed RNA polymerase activity"/>
    <property type="evidence" value="ECO:0007669"/>
    <property type="project" value="InterPro"/>
</dbReference>
<dbReference type="Gene3D" id="3.40.1340.10">
    <property type="entry name" value="RNA polymerase, Rpb5, N-terminal domain"/>
    <property type="match status" value="1"/>
</dbReference>
<dbReference type="InterPro" id="IPR000783">
    <property type="entry name" value="RNA_pol_subH/Rpb5_C"/>
</dbReference>
<dbReference type="AlphaFoldDB" id="F2UGE2"/>
<dbReference type="GO" id="GO:0003677">
    <property type="term" value="F:DNA binding"/>
    <property type="evidence" value="ECO:0007669"/>
    <property type="project" value="InterPro"/>
</dbReference>
<dbReference type="STRING" id="946362.F2UGE2"/>
<dbReference type="PIRSF" id="PIRSF000747">
    <property type="entry name" value="RPB5"/>
    <property type="match status" value="1"/>
</dbReference>
<comment type="similarity">
    <text evidence="4">Belongs to the archaeal Rpo5/eukaryotic RPB5 RNA polymerase subunit family.</text>
</comment>
<dbReference type="Pfam" id="PF03871">
    <property type="entry name" value="RNA_pol_Rpb5_N"/>
    <property type="match status" value="1"/>
</dbReference>
<dbReference type="Proteomes" id="UP000007799">
    <property type="component" value="Unassembled WGS sequence"/>
</dbReference>
<feature type="domain" description="RNA polymerase Rpb5 N-terminal" evidence="6">
    <location>
        <begin position="3"/>
        <end position="82"/>
    </location>
</feature>
<evidence type="ECO:0000256" key="3">
    <source>
        <dbReference type="ARBA" id="ARBA00023242"/>
    </source>
</evidence>
<dbReference type="KEGG" id="sre:PTSG_07810"/>
<dbReference type="eggNOG" id="KOG3218">
    <property type="taxonomic scope" value="Eukaryota"/>
</dbReference>
<dbReference type="InterPro" id="IPR005571">
    <property type="entry name" value="RNA_pol_Rpb5_N"/>
</dbReference>
<dbReference type="OrthoDB" id="248779at2759"/>
<evidence type="ECO:0000256" key="1">
    <source>
        <dbReference type="ARBA" id="ARBA00004123"/>
    </source>
</evidence>
<dbReference type="GO" id="GO:0005665">
    <property type="term" value="C:RNA polymerase II, core complex"/>
    <property type="evidence" value="ECO:0007669"/>
    <property type="project" value="TreeGrafter"/>
</dbReference>
<dbReference type="Gene3D" id="3.90.940.20">
    <property type="entry name" value="RPB5-like RNA polymerase subunit"/>
    <property type="match status" value="1"/>
</dbReference>
<evidence type="ECO:0000256" key="2">
    <source>
        <dbReference type="ARBA" id="ARBA00023163"/>
    </source>
</evidence>
<dbReference type="GO" id="GO:0006366">
    <property type="term" value="P:transcription by RNA polymerase II"/>
    <property type="evidence" value="ECO:0007669"/>
    <property type="project" value="TreeGrafter"/>
</dbReference>
<dbReference type="GO" id="GO:0005736">
    <property type="term" value="C:RNA polymerase I complex"/>
    <property type="evidence" value="ECO:0007669"/>
    <property type="project" value="TreeGrafter"/>
</dbReference>
<dbReference type="NCBIfam" id="NF007129">
    <property type="entry name" value="PRK09570.1"/>
    <property type="match status" value="1"/>
</dbReference>
<evidence type="ECO:0000259" key="5">
    <source>
        <dbReference type="Pfam" id="PF01191"/>
    </source>
</evidence>
<evidence type="ECO:0000313" key="7">
    <source>
        <dbReference type="EMBL" id="EGD75692.1"/>
    </source>
</evidence>
<dbReference type="InParanoid" id="F2UGE2"/>
<evidence type="ECO:0000256" key="4">
    <source>
        <dbReference type="ARBA" id="ARBA00025765"/>
    </source>
</evidence>
<sequence length="201" mass="22813">MDVERLRRAYNTTVQLCSDRGYSVPHTEVSKTEFEQRFGSDPRPSELDSVFAHKKDEQNRIAIFWADDLKIGISKVKEYLDKLTQQGINAGIIVAQAKLTPSASKAVRDAASAGITVQVFDITELIVNITRHELVPQHVVLSKEEKQALLQRYKLQEQQLPRMKVSDPVARYLGLKRGQVCKVIRNNSPTAGRYVSYRIVF</sequence>
<protein>
    <submittedName>
        <fullName evidence="7">Polymerase II polypeptide E</fullName>
    </submittedName>
</protein>
<dbReference type="GO" id="GO:0042797">
    <property type="term" value="P:tRNA transcription by RNA polymerase III"/>
    <property type="evidence" value="ECO:0007669"/>
    <property type="project" value="TreeGrafter"/>
</dbReference>
<dbReference type="RefSeq" id="XP_004991613.1">
    <property type="nucleotide sequence ID" value="XM_004991556.1"/>
</dbReference>
<proteinExistence type="inferred from homology"/>
<dbReference type="PANTHER" id="PTHR10535:SF0">
    <property type="entry name" value="DNA-DIRECTED RNA POLYMERASES I, II, AND III SUBUNIT RPABC1"/>
    <property type="match status" value="1"/>
</dbReference>
<dbReference type="PANTHER" id="PTHR10535">
    <property type="entry name" value="DNA-DIRECTED RNA POLYMERASES I, II, AND III SUBUNIT RPABC1"/>
    <property type="match status" value="1"/>
</dbReference>
<dbReference type="InterPro" id="IPR035913">
    <property type="entry name" value="RPB5-like_sf"/>
</dbReference>
<dbReference type="GO" id="GO:0006362">
    <property type="term" value="P:transcription elongation by RNA polymerase I"/>
    <property type="evidence" value="ECO:0007669"/>
    <property type="project" value="TreeGrafter"/>
</dbReference>